<feature type="compositionally biased region" description="Basic residues" evidence="1">
    <location>
        <begin position="71"/>
        <end position="90"/>
    </location>
</feature>
<proteinExistence type="predicted"/>
<name>A0A6H5H2W8_9HEMI</name>
<evidence type="ECO:0000313" key="3">
    <source>
        <dbReference type="Proteomes" id="UP000479000"/>
    </source>
</evidence>
<feature type="region of interest" description="Disordered" evidence="1">
    <location>
        <begin position="64"/>
        <end position="104"/>
    </location>
</feature>
<reference evidence="2 3" key="1">
    <citation type="submission" date="2020-02" db="EMBL/GenBank/DDBJ databases">
        <authorList>
            <person name="Ferguson B K."/>
        </authorList>
    </citation>
    <scope>NUCLEOTIDE SEQUENCE [LARGE SCALE GENOMIC DNA]</scope>
</reference>
<accession>A0A6H5H2W8</accession>
<dbReference type="EMBL" id="CADCXU010022449">
    <property type="protein sequence ID" value="CAB0009899.1"/>
    <property type="molecule type" value="Genomic_DNA"/>
</dbReference>
<keyword evidence="3" id="KW-1185">Reference proteome</keyword>
<sequence>MKEPHTDPPPGHDNYDLVCGFGIAALVRALWENQRLEPELQDLRTNHAVSMSLQRRISFKKPIEVPERSVKRNRAKMRRLKNMKSSRRRNQGGARRNSPPESYSKSQLIVTAISFATLRRSAFPSLTTVIRIDPD</sequence>
<dbReference type="Proteomes" id="UP000479000">
    <property type="component" value="Unassembled WGS sequence"/>
</dbReference>
<organism evidence="2 3">
    <name type="scientific">Nesidiocoris tenuis</name>
    <dbReference type="NCBI Taxonomy" id="355587"/>
    <lineage>
        <taxon>Eukaryota</taxon>
        <taxon>Metazoa</taxon>
        <taxon>Ecdysozoa</taxon>
        <taxon>Arthropoda</taxon>
        <taxon>Hexapoda</taxon>
        <taxon>Insecta</taxon>
        <taxon>Pterygota</taxon>
        <taxon>Neoptera</taxon>
        <taxon>Paraneoptera</taxon>
        <taxon>Hemiptera</taxon>
        <taxon>Heteroptera</taxon>
        <taxon>Panheteroptera</taxon>
        <taxon>Cimicomorpha</taxon>
        <taxon>Miridae</taxon>
        <taxon>Dicyphina</taxon>
        <taxon>Nesidiocoris</taxon>
    </lineage>
</organism>
<evidence type="ECO:0000313" key="2">
    <source>
        <dbReference type="EMBL" id="CAB0009899.1"/>
    </source>
</evidence>
<dbReference type="AlphaFoldDB" id="A0A6H5H2W8"/>
<evidence type="ECO:0000256" key="1">
    <source>
        <dbReference type="SAM" id="MobiDB-lite"/>
    </source>
</evidence>
<gene>
    <name evidence="2" type="ORF">NTEN_LOCUS14972</name>
</gene>
<protein>
    <submittedName>
        <fullName evidence="2">Uncharacterized protein</fullName>
    </submittedName>
</protein>